<evidence type="ECO:0000313" key="2">
    <source>
        <dbReference type="EMBL" id="MPC99074.1"/>
    </source>
</evidence>
<dbReference type="Proteomes" id="UP000324222">
    <property type="component" value="Unassembled WGS sequence"/>
</dbReference>
<evidence type="ECO:0000256" key="1">
    <source>
        <dbReference type="SAM" id="MobiDB-lite"/>
    </source>
</evidence>
<evidence type="ECO:0000313" key="3">
    <source>
        <dbReference type="Proteomes" id="UP000324222"/>
    </source>
</evidence>
<sequence>MRGVEAGGRDGGGRARDVLRGRSVGEEEEMCGRRGRGVREEEEEEEEVFERRKRCVGEEEEVCGRGGRGVEAKRKRCSRRG</sequence>
<accession>A0A5B7K3B2</accession>
<dbReference type="EMBL" id="VSRR010116858">
    <property type="protein sequence ID" value="MPC99074.1"/>
    <property type="molecule type" value="Genomic_DNA"/>
</dbReference>
<organism evidence="2 3">
    <name type="scientific">Portunus trituberculatus</name>
    <name type="common">Swimming crab</name>
    <name type="synonym">Neptunus trituberculatus</name>
    <dbReference type="NCBI Taxonomy" id="210409"/>
    <lineage>
        <taxon>Eukaryota</taxon>
        <taxon>Metazoa</taxon>
        <taxon>Ecdysozoa</taxon>
        <taxon>Arthropoda</taxon>
        <taxon>Crustacea</taxon>
        <taxon>Multicrustacea</taxon>
        <taxon>Malacostraca</taxon>
        <taxon>Eumalacostraca</taxon>
        <taxon>Eucarida</taxon>
        <taxon>Decapoda</taxon>
        <taxon>Pleocyemata</taxon>
        <taxon>Brachyura</taxon>
        <taxon>Eubrachyura</taxon>
        <taxon>Portunoidea</taxon>
        <taxon>Portunidae</taxon>
        <taxon>Portuninae</taxon>
        <taxon>Portunus</taxon>
    </lineage>
</organism>
<keyword evidence="3" id="KW-1185">Reference proteome</keyword>
<comment type="caution">
    <text evidence="2">The sequence shown here is derived from an EMBL/GenBank/DDBJ whole genome shotgun (WGS) entry which is preliminary data.</text>
</comment>
<proteinExistence type="predicted"/>
<dbReference type="AlphaFoldDB" id="A0A5B7K3B2"/>
<name>A0A5B7K3B2_PORTR</name>
<feature type="region of interest" description="Disordered" evidence="1">
    <location>
        <begin position="1"/>
        <end position="22"/>
    </location>
</feature>
<feature type="compositionally biased region" description="Basic and acidic residues" evidence="1">
    <location>
        <begin position="7"/>
        <end position="22"/>
    </location>
</feature>
<protein>
    <submittedName>
        <fullName evidence="2">Uncharacterized protein</fullName>
    </submittedName>
</protein>
<reference evidence="2 3" key="1">
    <citation type="submission" date="2019-05" db="EMBL/GenBank/DDBJ databases">
        <title>Another draft genome of Portunus trituberculatus and its Hox gene families provides insights of decapod evolution.</title>
        <authorList>
            <person name="Jeong J.-H."/>
            <person name="Song I."/>
            <person name="Kim S."/>
            <person name="Choi T."/>
            <person name="Kim D."/>
            <person name="Ryu S."/>
            <person name="Kim W."/>
        </authorList>
    </citation>
    <scope>NUCLEOTIDE SEQUENCE [LARGE SCALE GENOMIC DNA]</scope>
    <source>
        <tissue evidence="2">Muscle</tissue>
    </source>
</reference>
<gene>
    <name evidence="2" type="ORF">E2C01_094469</name>
</gene>